<evidence type="ECO:0000256" key="3">
    <source>
        <dbReference type="ARBA" id="ARBA00022692"/>
    </source>
</evidence>
<name>A0A9D1FLG1_9FIRM</name>
<feature type="transmembrane region" description="Helical" evidence="7">
    <location>
        <begin position="174"/>
        <end position="192"/>
    </location>
</feature>
<comment type="subcellular location">
    <subcellularLocation>
        <location evidence="1">Membrane</location>
        <topology evidence="1">Multi-pass membrane protein</topology>
    </subcellularLocation>
</comment>
<evidence type="ECO:0000313" key="9">
    <source>
        <dbReference type="Proteomes" id="UP000824002"/>
    </source>
</evidence>
<proteinExistence type="inferred from homology"/>
<evidence type="ECO:0000256" key="1">
    <source>
        <dbReference type="ARBA" id="ARBA00004141"/>
    </source>
</evidence>
<evidence type="ECO:0000256" key="2">
    <source>
        <dbReference type="ARBA" id="ARBA00022448"/>
    </source>
</evidence>
<dbReference type="Proteomes" id="UP000824002">
    <property type="component" value="Unassembled WGS sequence"/>
</dbReference>
<dbReference type="InterPro" id="IPR000175">
    <property type="entry name" value="Na/ntran_symport"/>
</dbReference>
<keyword evidence="5 7" id="KW-0472">Membrane</keyword>
<feature type="transmembrane region" description="Helical" evidence="7">
    <location>
        <begin position="391"/>
        <end position="410"/>
    </location>
</feature>
<organism evidence="8 9">
    <name type="scientific">Candidatus Merdivicinus excrementipullorum</name>
    <dbReference type="NCBI Taxonomy" id="2840867"/>
    <lineage>
        <taxon>Bacteria</taxon>
        <taxon>Bacillati</taxon>
        <taxon>Bacillota</taxon>
        <taxon>Clostridia</taxon>
        <taxon>Eubacteriales</taxon>
        <taxon>Oscillospiraceae</taxon>
        <taxon>Oscillospiraceae incertae sedis</taxon>
        <taxon>Candidatus Merdivicinus</taxon>
    </lineage>
</organism>
<accession>A0A9D1FLG1</accession>
<feature type="transmembrane region" description="Helical" evidence="7">
    <location>
        <begin position="434"/>
        <end position="452"/>
    </location>
</feature>
<gene>
    <name evidence="8" type="ORF">IAB51_02305</name>
</gene>
<dbReference type="InterPro" id="IPR037272">
    <property type="entry name" value="SNS_sf"/>
</dbReference>
<dbReference type="PANTHER" id="PTHR42948:SF1">
    <property type="entry name" value="TRANSPORTER"/>
    <property type="match status" value="1"/>
</dbReference>
<keyword evidence="2 6" id="KW-0813">Transport</keyword>
<dbReference type="PROSITE" id="PS50267">
    <property type="entry name" value="NA_NEUROTRAN_SYMP_3"/>
    <property type="match status" value="1"/>
</dbReference>
<dbReference type="NCBIfam" id="NF037979">
    <property type="entry name" value="Na_transp"/>
    <property type="match status" value="1"/>
</dbReference>
<dbReference type="GO" id="GO:0015293">
    <property type="term" value="F:symporter activity"/>
    <property type="evidence" value="ECO:0007669"/>
    <property type="project" value="UniProtKB-KW"/>
</dbReference>
<dbReference type="InterPro" id="IPR047218">
    <property type="entry name" value="YocR/YhdH-like"/>
</dbReference>
<feature type="transmembrane region" description="Helical" evidence="7">
    <location>
        <begin position="227"/>
        <end position="246"/>
    </location>
</feature>
<protein>
    <recommendedName>
        <fullName evidence="6">Transporter</fullName>
    </recommendedName>
</protein>
<feature type="transmembrane region" description="Helical" evidence="7">
    <location>
        <begin position="307"/>
        <end position="328"/>
    </location>
</feature>
<reference evidence="8" key="1">
    <citation type="submission" date="2020-10" db="EMBL/GenBank/DDBJ databases">
        <authorList>
            <person name="Gilroy R."/>
        </authorList>
    </citation>
    <scope>NUCLEOTIDE SEQUENCE</scope>
    <source>
        <strain evidence="8">CHK199-13235</strain>
    </source>
</reference>
<feature type="transmembrane region" description="Helical" evidence="7">
    <location>
        <begin position="38"/>
        <end position="59"/>
    </location>
</feature>
<evidence type="ECO:0000256" key="4">
    <source>
        <dbReference type="ARBA" id="ARBA00022989"/>
    </source>
</evidence>
<dbReference type="GO" id="GO:0016020">
    <property type="term" value="C:membrane"/>
    <property type="evidence" value="ECO:0007669"/>
    <property type="project" value="UniProtKB-SubCell"/>
</dbReference>
<dbReference type="CDD" id="cd10336">
    <property type="entry name" value="SLC6sbd_Tyt1-Like"/>
    <property type="match status" value="1"/>
</dbReference>
<evidence type="ECO:0000256" key="7">
    <source>
        <dbReference type="SAM" id="Phobius"/>
    </source>
</evidence>
<reference evidence="8" key="2">
    <citation type="journal article" date="2021" name="PeerJ">
        <title>Extensive microbial diversity within the chicken gut microbiome revealed by metagenomics and culture.</title>
        <authorList>
            <person name="Gilroy R."/>
            <person name="Ravi A."/>
            <person name="Getino M."/>
            <person name="Pursley I."/>
            <person name="Horton D.L."/>
            <person name="Alikhan N.F."/>
            <person name="Baker D."/>
            <person name="Gharbi K."/>
            <person name="Hall N."/>
            <person name="Watson M."/>
            <person name="Adriaenssens E.M."/>
            <person name="Foster-Nyarko E."/>
            <person name="Jarju S."/>
            <person name="Secka A."/>
            <person name="Antonio M."/>
            <person name="Oren A."/>
            <person name="Chaudhuri R.R."/>
            <person name="La Ragione R."/>
            <person name="Hildebrand F."/>
            <person name="Pallen M.J."/>
        </authorList>
    </citation>
    <scope>NUCLEOTIDE SEQUENCE</scope>
    <source>
        <strain evidence="8">CHK199-13235</strain>
    </source>
</reference>
<feature type="transmembrane region" description="Helical" evidence="7">
    <location>
        <begin position="97"/>
        <end position="115"/>
    </location>
</feature>
<keyword evidence="3 6" id="KW-0812">Transmembrane</keyword>
<feature type="transmembrane region" description="Helical" evidence="7">
    <location>
        <begin position="348"/>
        <end position="371"/>
    </location>
</feature>
<dbReference type="Pfam" id="PF00209">
    <property type="entry name" value="SNF"/>
    <property type="match status" value="2"/>
</dbReference>
<dbReference type="PANTHER" id="PTHR42948">
    <property type="entry name" value="TRANSPORTER"/>
    <property type="match status" value="1"/>
</dbReference>
<dbReference type="SUPFAM" id="SSF161070">
    <property type="entry name" value="SNF-like"/>
    <property type="match status" value="1"/>
</dbReference>
<dbReference type="EMBL" id="DVJP01000018">
    <property type="protein sequence ID" value="HIS75618.1"/>
    <property type="molecule type" value="Genomic_DNA"/>
</dbReference>
<dbReference type="PRINTS" id="PR00176">
    <property type="entry name" value="NANEUSMPORT"/>
</dbReference>
<comment type="similarity">
    <text evidence="6">Belongs to the sodium:neurotransmitter symporter (SNF) (TC 2.A.22) family.</text>
</comment>
<dbReference type="AlphaFoldDB" id="A0A9D1FLG1"/>
<evidence type="ECO:0000256" key="5">
    <source>
        <dbReference type="ARBA" id="ARBA00023136"/>
    </source>
</evidence>
<evidence type="ECO:0000256" key="6">
    <source>
        <dbReference type="RuleBase" id="RU003732"/>
    </source>
</evidence>
<dbReference type="PROSITE" id="PS00610">
    <property type="entry name" value="NA_NEUROTRAN_SYMP_1"/>
    <property type="match status" value="1"/>
</dbReference>
<sequence>MQREKFSSRLGFVLISAGCAIGLGNVWRFPYITGKYGGAAFVLIYLLFLALLALPVMVMEFSVGRASQKSCAASFKALEPKGSHWHWAGYAGVAGNYLLMMFYTVIGGWMLLYFFKMLTGGFRGMNAEEIGAAFAHMQTSEVGSMAFFMLLVVLMGFGICSLGLKNGVERITKVMMACLLGIMAALAVRSFFLDGVKEGLSFYLKPDFSAMAEQGIGTVVYAAMGQAFFTLSVGMGSMAIFGSYIGRERSLTGESIRITVLDTAVALMAGLIIFPACFTYGVSPGEGPGLVFVAMPNVFNAMPGGQIWGALFFLFLFFAALSTVVAVFENIVSFGMDVKGWSRKKSVLINLALITVLSLPCLLGFNLLSWIQPLGEGSTIMDLEDFLVSNNILPLGALCYLLFCTAKYGWGWERFIAEADAGEGIKFPKWLKPYLKYVLPFLILIIFVMGYWDKFVK</sequence>
<comment type="caution">
    <text evidence="8">The sequence shown here is derived from an EMBL/GenBank/DDBJ whole genome shotgun (WGS) entry which is preliminary data.</text>
</comment>
<keyword evidence="4 7" id="KW-1133">Transmembrane helix</keyword>
<feature type="transmembrane region" description="Helical" evidence="7">
    <location>
        <begin position="258"/>
        <end position="282"/>
    </location>
</feature>
<keyword evidence="6" id="KW-0769">Symport</keyword>
<feature type="transmembrane region" description="Helical" evidence="7">
    <location>
        <begin position="142"/>
        <end position="162"/>
    </location>
</feature>
<evidence type="ECO:0000313" key="8">
    <source>
        <dbReference type="EMBL" id="HIS75618.1"/>
    </source>
</evidence>